<sequence length="97" mass="11298">MAKHQSDRTTLDLFADEKRPGRPKTNPHSRDLQLKINKRNQLKRDKEKGLHRVELKLEAALLDDLNQLADARSISRSELIQELVREYVSAQRSVQLK</sequence>
<reference evidence="3 4" key="2">
    <citation type="journal article" date="2011" name="Stand. Genomic Sci.">
        <title>Complete genome sequence of Tolumonas auensis type strain (TA 4).</title>
        <authorList>
            <person name="Chertkov O."/>
            <person name="Copeland A."/>
            <person name="Lucas S."/>
            <person name="Lapidus A."/>
            <person name="Berry K.W."/>
            <person name="Detter J.C."/>
            <person name="Del Rio T.G."/>
            <person name="Hammon N."/>
            <person name="Dalin E."/>
            <person name="Tice H."/>
            <person name="Pitluck S."/>
            <person name="Richardson P."/>
            <person name="Bruce D."/>
            <person name="Goodwin L."/>
            <person name="Han C."/>
            <person name="Tapia R."/>
            <person name="Saunders E."/>
            <person name="Schmutz J."/>
            <person name="Brettin T."/>
            <person name="Larimer F."/>
            <person name="Land M."/>
            <person name="Hauser L."/>
            <person name="Spring S."/>
            <person name="Rohde M."/>
            <person name="Kyrpides N.C."/>
            <person name="Ivanova N."/>
            <person name="Goker M."/>
            <person name="Beller H.R."/>
            <person name="Klenk H.P."/>
            <person name="Woyke T."/>
        </authorList>
    </citation>
    <scope>NUCLEOTIDE SEQUENCE [LARGE SCALE GENOMIC DNA]</scope>
    <source>
        <strain evidence="4">DSM 9187 / TA4</strain>
    </source>
</reference>
<dbReference type="GO" id="GO:0006355">
    <property type="term" value="P:regulation of DNA-templated transcription"/>
    <property type="evidence" value="ECO:0007669"/>
    <property type="project" value="InterPro"/>
</dbReference>
<dbReference type="EMBL" id="CP001616">
    <property type="protein sequence ID" value="ACQ92487.1"/>
    <property type="molecule type" value="Genomic_DNA"/>
</dbReference>
<dbReference type="KEGG" id="tau:Tola_0859"/>
<dbReference type="Gene3D" id="1.10.1220.10">
    <property type="entry name" value="Met repressor-like"/>
    <property type="match status" value="1"/>
</dbReference>
<evidence type="ECO:0000313" key="4">
    <source>
        <dbReference type="Proteomes" id="UP000009073"/>
    </source>
</evidence>
<dbReference type="HOGENOM" id="CLU_165368_1_0_6"/>
<dbReference type="CDD" id="cd21631">
    <property type="entry name" value="RHH_CopG_NikR-like"/>
    <property type="match status" value="1"/>
</dbReference>
<dbReference type="GO" id="GO:0003677">
    <property type="term" value="F:DNA binding"/>
    <property type="evidence" value="ECO:0007669"/>
    <property type="project" value="UniProtKB-KW"/>
</dbReference>
<feature type="compositionally biased region" description="Basic and acidic residues" evidence="1">
    <location>
        <begin position="1"/>
        <end position="20"/>
    </location>
</feature>
<protein>
    <submittedName>
        <fullName evidence="3">CopG domain protein DNA-binding domain protein</fullName>
    </submittedName>
</protein>
<keyword evidence="3" id="KW-0238">DNA-binding</keyword>
<dbReference type="STRING" id="595494.Tola_0859"/>
<dbReference type="InterPro" id="IPR013321">
    <property type="entry name" value="Arc_rbn_hlx_hlx"/>
</dbReference>
<feature type="domain" description="Ribbon-helix-helix protein CopG" evidence="2">
    <location>
        <begin position="51"/>
        <end position="88"/>
    </location>
</feature>
<dbReference type="Pfam" id="PF01402">
    <property type="entry name" value="RHH_1"/>
    <property type="match status" value="1"/>
</dbReference>
<dbReference type="NCBIfam" id="NF008671">
    <property type="entry name" value="PRK11675.1"/>
    <property type="match status" value="1"/>
</dbReference>
<dbReference type="Proteomes" id="UP000009073">
    <property type="component" value="Chromosome"/>
</dbReference>
<reference evidence="4" key="1">
    <citation type="submission" date="2009-05" db="EMBL/GenBank/DDBJ databases">
        <title>Complete sequence of Tolumonas auensis DSM 9187.</title>
        <authorList>
            <consortium name="US DOE Joint Genome Institute"/>
            <person name="Lucas S."/>
            <person name="Copeland A."/>
            <person name="Lapidus A."/>
            <person name="Glavina del Rio T."/>
            <person name="Tice H."/>
            <person name="Bruce D."/>
            <person name="Goodwin L."/>
            <person name="Pitluck S."/>
            <person name="Chertkov O."/>
            <person name="Brettin T."/>
            <person name="Detter J.C."/>
            <person name="Han C."/>
            <person name="Larimer F."/>
            <person name="Land M."/>
            <person name="Hauser L."/>
            <person name="Kyrpides N."/>
            <person name="Mikhailova N."/>
            <person name="Spring S."/>
            <person name="Beller H."/>
        </authorList>
    </citation>
    <scope>NUCLEOTIDE SEQUENCE [LARGE SCALE GENOMIC DNA]</scope>
    <source>
        <strain evidence="4">DSM 9187 / TA4</strain>
    </source>
</reference>
<organism evidence="3 4">
    <name type="scientific">Tolumonas auensis (strain DSM 9187 / NBRC 110442 / TA 4)</name>
    <dbReference type="NCBI Taxonomy" id="595494"/>
    <lineage>
        <taxon>Bacteria</taxon>
        <taxon>Pseudomonadati</taxon>
        <taxon>Pseudomonadota</taxon>
        <taxon>Gammaproteobacteria</taxon>
        <taxon>Aeromonadales</taxon>
        <taxon>Aeromonadaceae</taxon>
        <taxon>Tolumonas</taxon>
    </lineage>
</organism>
<evidence type="ECO:0000256" key="1">
    <source>
        <dbReference type="SAM" id="MobiDB-lite"/>
    </source>
</evidence>
<keyword evidence="4" id="KW-1185">Reference proteome</keyword>
<accession>C4LC08</accession>
<gene>
    <name evidence="3" type="ordered locus">Tola_0859</name>
</gene>
<proteinExistence type="predicted"/>
<evidence type="ECO:0000259" key="2">
    <source>
        <dbReference type="Pfam" id="PF01402"/>
    </source>
</evidence>
<evidence type="ECO:0000313" key="3">
    <source>
        <dbReference type="EMBL" id="ACQ92487.1"/>
    </source>
</evidence>
<dbReference type="eggNOG" id="ENOG5032TX0">
    <property type="taxonomic scope" value="Bacteria"/>
</dbReference>
<dbReference type="AlphaFoldDB" id="C4LC08"/>
<dbReference type="RefSeq" id="WP_012729086.1">
    <property type="nucleotide sequence ID" value="NC_012691.1"/>
</dbReference>
<feature type="region of interest" description="Disordered" evidence="1">
    <location>
        <begin position="1"/>
        <end position="31"/>
    </location>
</feature>
<dbReference type="OrthoDB" id="6105869at2"/>
<name>C4LC08_TOLAT</name>
<dbReference type="InterPro" id="IPR002145">
    <property type="entry name" value="CopG"/>
</dbReference>